<name>A0ABS3CUC4_9ALTE</name>
<feature type="signal peptide" evidence="1">
    <location>
        <begin position="1"/>
        <end position="18"/>
    </location>
</feature>
<protein>
    <submittedName>
        <fullName evidence="2">Uncharacterized protein</fullName>
    </submittedName>
</protein>
<sequence>MNKAWLLLPLLWVNHSLAAEESPKDSCELAGKLYAKGDLDGALEEARWCVTLLEQEQNNVVAALFKDEIAGFAGGDISHRQAFGFTSLERDYQKDQLKVNVSLAGGAAGGLVGALSVFSQLGLQSGQGQALRIQRRNAMVMQESGKQVLQVSLRSGGILSFTSEQLDAEQLKAFANEFPVTELDDALQ</sequence>
<evidence type="ECO:0000313" key="3">
    <source>
        <dbReference type="Proteomes" id="UP000663992"/>
    </source>
</evidence>
<organism evidence="2 3">
    <name type="scientific">Bowmanella yangjiangensis</name>
    <dbReference type="NCBI Taxonomy" id="2811230"/>
    <lineage>
        <taxon>Bacteria</taxon>
        <taxon>Pseudomonadati</taxon>
        <taxon>Pseudomonadota</taxon>
        <taxon>Gammaproteobacteria</taxon>
        <taxon>Alteromonadales</taxon>
        <taxon>Alteromonadaceae</taxon>
        <taxon>Bowmanella</taxon>
    </lineage>
</organism>
<keyword evidence="3" id="KW-1185">Reference proteome</keyword>
<dbReference type="RefSeq" id="WP_206594516.1">
    <property type="nucleotide sequence ID" value="NZ_JAFKCS010000011.1"/>
</dbReference>
<dbReference type="EMBL" id="JAFKCS010000011">
    <property type="protein sequence ID" value="MBN7820685.1"/>
    <property type="molecule type" value="Genomic_DNA"/>
</dbReference>
<evidence type="ECO:0000313" key="2">
    <source>
        <dbReference type="EMBL" id="MBN7820685.1"/>
    </source>
</evidence>
<accession>A0ABS3CUC4</accession>
<proteinExistence type="predicted"/>
<comment type="caution">
    <text evidence="2">The sequence shown here is derived from an EMBL/GenBank/DDBJ whole genome shotgun (WGS) entry which is preliminary data.</text>
</comment>
<gene>
    <name evidence="2" type="ORF">J0A65_12470</name>
</gene>
<evidence type="ECO:0000256" key="1">
    <source>
        <dbReference type="SAM" id="SignalP"/>
    </source>
</evidence>
<dbReference type="Proteomes" id="UP000663992">
    <property type="component" value="Unassembled WGS sequence"/>
</dbReference>
<keyword evidence="1" id="KW-0732">Signal</keyword>
<feature type="chain" id="PRO_5046306917" evidence="1">
    <location>
        <begin position="19"/>
        <end position="188"/>
    </location>
</feature>
<reference evidence="2 3" key="1">
    <citation type="submission" date="2021-03" db="EMBL/GenBank/DDBJ databases">
        <title>novel species isolated from a fishpond in China.</title>
        <authorList>
            <person name="Lu H."/>
            <person name="Cai Z."/>
        </authorList>
    </citation>
    <scope>NUCLEOTIDE SEQUENCE [LARGE SCALE GENOMIC DNA]</scope>
    <source>
        <strain evidence="2 3">Y57</strain>
    </source>
</reference>